<evidence type="ECO:0000256" key="1">
    <source>
        <dbReference type="SAM" id="MobiDB-lite"/>
    </source>
</evidence>
<gene>
    <name evidence="2" type="ORF">OLEA9_A079017</name>
</gene>
<dbReference type="EMBL" id="CACTIH010001889">
    <property type="protein sequence ID" value="CAA2967677.1"/>
    <property type="molecule type" value="Genomic_DNA"/>
</dbReference>
<proteinExistence type="predicted"/>
<dbReference type="Gramene" id="OE9A079017T1">
    <property type="protein sequence ID" value="OE9A079017C1"/>
    <property type="gene ID" value="OE9A079017"/>
</dbReference>
<accession>A0A8S0QIE3</accession>
<reference evidence="2 3" key="1">
    <citation type="submission" date="2019-12" db="EMBL/GenBank/DDBJ databases">
        <authorList>
            <person name="Alioto T."/>
            <person name="Alioto T."/>
            <person name="Gomez Garrido J."/>
        </authorList>
    </citation>
    <scope>NUCLEOTIDE SEQUENCE [LARGE SCALE GENOMIC DNA]</scope>
</reference>
<dbReference type="AlphaFoldDB" id="A0A8S0QIE3"/>
<feature type="compositionally biased region" description="Basic and acidic residues" evidence="1">
    <location>
        <begin position="112"/>
        <end position="123"/>
    </location>
</feature>
<feature type="region of interest" description="Disordered" evidence="1">
    <location>
        <begin position="67"/>
        <end position="184"/>
    </location>
</feature>
<keyword evidence="3" id="KW-1185">Reference proteome</keyword>
<feature type="compositionally biased region" description="Acidic residues" evidence="1">
    <location>
        <begin position="82"/>
        <end position="99"/>
    </location>
</feature>
<evidence type="ECO:0000313" key="2">
    <source>
        <dbReference type="EMBL" id="CAA2967677.1"/>
    </source>
</evidence>
<protein>
    <submittedName>
        <fullName evidence="2">Uncharacterized protein</fullName>
    </submittedName>
</protein>
<comment type="caution">
    <text evidence="2">The sequence shown here is derived from an EMBL/GenBank/DDBJ whole genome shotgun (WGS) entry which is preliminary data.</text>
</comment>
<evidence type="ECO:0000313" key="3">
    <source>
        <dbReference type="Proteomes" id="UP000594638"/>
    </source>
</evidence>
<sequence>MSDAKMKNEKDVRNTIHEFSIAMQIWAFEAVPELDERFDERFGTVPDRPVQFLDNFARSVVGPQFHEVTLASGGHEGSGAGDDQDDEFGAGLEDDETSASDDRQTPEGNDDDGSKADDSRDSGGDTSSETGGGDTEDEDDASGRQSGGPSTSGLQDGEGGDEQSPQDDDRAEEGDMQEMNGATVETITHIPYDVVNDLKGGYEITSIPYWDMVKWNGH</sequence>
<name>A0A8S0QIE3_OLEEU</name>
<dbReference type="Proteomes" id="UP000594638">
    <property type="component" value="Unassembled WGS sequence"/>
</dbReference>
<organism evidence="2 3">
    <name type="scientific">Olea europaea subsp. europaea</name>
    <dbReference type="NCBI Taxonomy" id="158383"/>
    <lineage>
        <taxon>Eukaryota</taxon>
        <taxon>Viridiplantae</taxon>
        <taxon>Streptophyta</taxon>
        <taxon>Embryophyta</taxon>
        <taxon>Tracheophyta</taxon>
        <taxon>Spermatophyta</taxon>
        <taxon>Magnoliopsida</taxon>
        <taxon>eudicotyledons</taxon>
        <taxon>Gunneridae</taxon>
        <taxon>Pentapetalae</taxon>
        <taxon>asterids</taxon>
        <taxon>lamiids</taxon>
        <taxon>Lamiales</taxon>
        <taxon>Oleaceae</taxon>
        <taxon>Oleeae</taxon>
        <taxon>Olea</taxon>
    </lineage>
</organism>
<feature type="compositionally biased region" description="Acidic residues" evidence="1">
    <location>
        <begin position="158"/>
        <end position="176"/>
    </location>
</feature>